<dbReference type="InterPro" id="IPR036291">
    <property type="entry name" value="NAD(P)-bd_dom_sf"/>
</dbReference>
<evidence type="ECO:0000259" key="1">
    <source>
        <dbReference type="Pfam" id="PF01370"/>
    </source>
</evidence>
<organism evidence="2 3">
    <name type="scientific">Arthrobacter ramosus</name>
    <dbReference type="NCBI Taxonomy" id="1672"/>
    <lineage>
        <taxon>Bacteria</taxon>
        <taxon>Bacillati</taxon>
        <taxon>Actinomycetota</taxon>
        <taxon>Actinomycetes</taxon>
        <taxon>Micrococcales</taxon>
        <taxon>Micrococcaceae</taxon>
        <taxon>Arthrobacter</taxon>
    </lineage>
</organism>
<dbReference type="Pfam" id="PF01370">
    <property type="entry name" value="Epimerase"/>
    <property type="match status" value="1"/>
</dbReference>
<dbReference type="EMBL" id="JBHMBC010000039">
    <property type="protein sequence ID" value="MFB9821929.1"/>
    <property type="molecule type" value="Genomic_DNA"/>
</dbReference>
<reference evidence="2 3" key="1">
    <citation type="submission" date="2024-09" db="EMBL/GenBank/DDBJ databases">
        <authorList>
            <person name="Sun Q."/>
            <person name="Mori K."/>
        </authorList>
    </citation>
    <scope>NUCLEOTIDE SEQUENCE [LARGE SCALE GENOMIC DNA]</scope>
    <source>
        <strain evidence="2 3">JCM 1334</strain>
    </source>
</reference>
<gene>
    <name evidence="2" type="ORF">ACFFP1_20860</name>
</gene>
<dbReference type="InterPro" id="IPR051783">
    <property type="entry name" value="NAD(P)-dependent_oxidoreduct"/>
</dbReference>
<name>A0ABV5Y5S8_ARTRM</name>
<feature type="domain" description="NAD-dependent epimerase/dehydratase" evidence="1">
    <location>
        <begin position="3"/>
        <end position="216"/>
    </location>
</feature>
<dbReference type="PANTHER" id="PTHR48079">
    <property type="entry name" value="PROTEIN YEEZ"/>
    <property type="match status" value="1"/>
</dbReference>
<dbReference type="Proteomes" id="UP001589702">
    <property type="component" value="Unassembled WGS sequence"/>
</dbReference>
<evidence type="ECO:0000313" key="2">
    <source>
        <dbReference type="EMBL" id="MFB9821929.1"/>
    </source>
</evidence>
<dbReference type="InterPro" id="IPR001509">
    <property type="entry name" value="Epimerase_deHydtase"/>
</dbReference>
<sequence length="306" mass="32326">MKVLVNGASGYIGRAVVRGLLDAGHEVLGGARGEVAAKTLRARGLETVYADLNDTQSLISATSNVDAVIETASADHSASTTAFLSTLRGSGRTYIRTSGSAIYSDLSKGQPSNVLHTEDDGYPPVALLASRFDSDAETIAAAEDGVRSIIIRPSMIYGYGASEQLPSLLRAALRHGVSGYTGPGLNRYGNVFVEDLGQVYALALEKASAGSVYNIAADEMDLKSIAESIGRLVDVPARSFTDDVEAERILGNSVWVSALGSNSRVDSSKARNELGWDPIGPDLLSDIEFGSYRLWRTQPPTVRAAA</sequence>
<keyword evidence="3" id="KW-1185">Reference proteome</keyword>
<accession>A0ABV5Y5S8</accession>
<proteinExistence type="predicted"/>
<protein>
    <submittedName>
        <fullName evidence="2">NAD-dependent epimerase/dehydratase family protein</fullName>
    </submittedName>
</protein>
<dbReference type="Gene3D" id="3.40.50.720">
    <property type="entry name" value="NAD(P)-binding Rossmann-like Domain"/>
    <property type="match status" value="1"/>
</dbReference>
<comment type="caution">
    <text evidence="2">The sequence shown here is derived from an EMBL/GenBank/DDBJ whole genome shotgun (WGS) entry which is preliminary data.</text>
</comment>
<dbReference type="RefSeq" id="WP_234750447.1">
    <property type="nucleotide sequence ID" value="NZ_BAAAWN010000001.1"/>
</dbReference>
<dbReference type="SUPFAM" id="SSF51735">
    <property type="entry name" value="NAD(P)-binding Rossmann-fold domains"/>
    <property type="match status" value="1"/>
</dbReference>
<evidence type="ECO:0000313" key="3">
    <source>
        <dbReference type="Proteomes" id="UP001589702"/>
    </source>
</evidence>
<dbReference type="PANTHER" id="PTHR48079:SF6">
    <property type="entry name" value="NAD(P)-BINDING DOMAIN-CONTAINING PROTEIN-RELATED"/>
    <property type="match status" value="1"/>
</dbReference>